<dbReference type="Gene3D" id="3.30.160.100">
    <property type="entry name" value="Ribosome hibernation promotion factor-like"/>
    <property type="match status" value="1"/>
</dbReference>
<proteinExistence type="predicted"/>
<dbReference type="SUPFAM" id="SSF69754">
    <property type="entry name" value="Ribosome binding protein Y (YfiA homologue)"/>
    <property type="match status" value="1"/>
</dbReference>
<dbReference type="Proteomes" id="UP000594468">
    <property type="component" value="Chromosome"/>
</dbReference>
<dbReference type="AlphaFoldDB" id="A0A7S8IC88"/>
<accession>A0A7S8IC88</accession>
<dbReference type="Pfam" id="PF02482">
    <property type="entry name" value="Ribosomal_S30AE"/>
    <property type="match status" value="1"/>
</dbReference>
<dbReference type="KEGG" id="pmet:G4Y79_16445"/>
<gene>
    <name evidence="1" type="ORF">G4Y79_16445</name>
</gene>
<dbReference type="EMBL" id="CP062983">
    <property type="protein sequence ID" value="QPC81285.1"/>
    <property type="molecule type" value="Genomic_DNA"/>
</dbReference>
<sequence length="110" mass="12573">MVREYVNFPIEMHIEPELGDDLEKRLYIDAEDHLKKLAKHHTDITGAAVDITQPAQSRETPYIYEATVVIYARPKNIAATEKHGDAATALRGALKAAERQIRDKREQLRH</sequence>
<keyword evidence="2" id="KW-1185">Reference proteome</keyword>
<dbReference type="InterPro" id="IPR036567">
    <property type="entry name" value="RHF-like"/>
</dbReference>
<evidence type="ECO:0000313" key="2">
    <source>
        <dbReference type="Proteomes" id="UP000594468"/>
    </source>
</evidence>
<organism evidence="1 2">
    <name type="scientific">Phototrophicus methaneseepsis</name>
    <dbReference type="NCBI Taxonomy" id="2710758"/>
    <lineage>
        <taxon>Bacteria</taxon>
        <taxon>Bacillati</taxon>
        <taxon>Chloroflexota</taxon>
        <taxon>Candidatus Thermofontia</taxon>
        <taxon>Phototrophicales</taxon>
        <taxon>Phototrophicaceae</taxon>
        <taxon>Phototrophicus</taxon>
    </lineage>
</organism>
<dbReference type="InterPro" id="IPR003489">
    <property type="entry name" value="RHF/RaiA"/>
</dbReference>
<evidence type="ECO:0000313" key="1">
    <source>
        <dbReference type="EMBL" id="QPC81285.1"/>
    </source>
</evidence>
<name>A0A7S8IC88_9CHLR</name>
<dbReference type="RefSeq" id="WP_195169358.1">
    <property type="nucleotide sequence ID" value="NZ_CP062983.1"/>
</dbReference>
<reference evidence="1 2" key="1">
    <citation type="submission" date="2020-02" db="EMBL/GenBank/DDBJ databases">
        <authorList>
            <person name="Zheng R.K."/>
            <person name="Sun C.M."/>
        </authorList>
    </citation>
    <scope>NUCLEOTIDE SEQUENCE [LARGE SCALE GENOMIC DNA]</scope>
    <source>
        <strain evidence="2">rifampicinis</strain>
    </source>
</reference>
<protein>
    <submittedName>
        <fullName evidence="1">HPF/RaiA family ribosome-associated protein</fullName>
    </submittedName>
</protein>